<evidence type="ECO:0000313" key="3">
    <source>
        <dbReference type="Ensembl" id="ENSMMDP00005044634.1"/>
    </source>
</evidence>
<dbReference type="SUPFAM" id="SSF52266">
    <property type="entry name" value="SGNH hydrolase"/>
    <property type="match status" value="1"/>
</dbReference>
<dbReference type="GeneTree" id="ENSGT00940000176971"/>
<dbReference type="AlphaFoldDB" id="A0A668A9T7"/>
<dbReference type="InParanoid" id="A0A668A9T7"/>
<dbReference type="Pfam" id="PF13472">
    <property type="entry name" value="Lipase_GDSL_2"/>
    <property type="match status" value="1"/>
</dbReference>
<protein>
    <recommendedName>
        <fullName evidence="2">SGNH hydrolase-type esterase domain-containing protein</fullName>
    </recommendedName>
</protein>
<dbReference type="Gene3D" id="3.40.50.12700">
    <property type="match status" value="1"/>
</dbReference>
<feature type="region of interest" description="Disordered" evidence="1">
    <location>
        <begin position="21"/>
        <end position="57"/>
    </location>
</feature>
<sequence>GAPSPPSLSLSNKYAALSVSEKPAARDLHQETAPVSAAPDIMPPLTDTTAFPPLTASCPPASDGYRADAPTTIVIGDSIVRHVRMRGAFTLSFPGATVMDITGKIPDILSAHPHAKSIIIHAGANDIARQQSELLKRDFTHLFKTLSQSQVSVFISGPTPTCGRGMGSFSRLLSLNTWLSYACNTHHVGFIDNFDVFWERRHLFGPDGLHLNRSGARMLSANLTYGVQHANLPKPSTTDLSVTD</sequence>
<reference evidence="3" key="1">
    <citation type="submission" date="2019-06" db="EMBL/GenBank/DDBJ databases">
        <authorList>
            <consortium name="Wellcome Sanger Institute Data Sharing"/>
        </authorList>
    </citation>
    <scope>NUCLEOTIDE SEQUENCE [LARGE SCALE GENOMIC DNA]</scope>
</reference>
<dbReference type="Proteomes" id="UP000472263">
    <property type="component" value="Chromosome 8"/>
</dbReference>
<evidence type="ECO:0000256" key="1">
    <source>
        <dbReference type="SAM" id="MobiDB-lite"/>
    </source>
</evidence>
<keyword evidence="4" id="KW-1185">Reference proteome</keyword>
<feature type="domain" description="SGNH hydrolase-type esterase" evidence="2">
    <location>
        <begin position="90"/>
        <end position="217"/>
    </location>
</feature>
<evidence type="ECO:0000313" key="4">
    <source>
        <dbReference type="Proteomes" id="UP000472263"/>
    </source>
</evidence>
<accession>A0A668A9T7</accession>
<reference evidence="3" key="3">
    <citation type="submission" date="2025-09" db="UniProtKB">
        <authorList>
            <consortium name="Ensembl"/>
        </authorList>
    </citation>
    <scope>IDENTIFICATION</scope>
</reference>
<dbReference type="Ensembl" id="ENSMMDT00005045521.1">
    <property type="protein sequence ID" value="ENSMMDP00005044634.1"/>
    <property type="gene ID" value="ENSMMDG00005020478.1"/>
</dbReference>
<proteinExistence type="predicted"/>
<evidence type="ECO:0000259" key="2">
    <source>
        <dbReference type="Pfam" id="PF13472"/>
    </source>
</evidence>
<reference evidence="3" key="2">
    <citation type="submission" date="2025-08" db="UniProtKB">
        <authorList>
            <consortium name="Ensembl"/>
        </authorList>
    </citation>
    <scope>IDENTIFICATION</scope>
</reference>
<name>A0A668A9T7_9TELE</name>
<dbReference type="InterPro" id="IPR013830">
    <property type="entry name" value="SGNH_hydro"/>
</dbReference>
<organism evidence="3 4">
    <name type="scientific">Myripristis murdjan</name>
    <name type="common">pinecone soldierfish</name>
    <dbReference type="NCBI Taxonomy" id="586833"/>
    <lineage>
        <taxon>Eukaryota</taxon>
        <taxon>Metazoa</taxon>
        <taxon>Chordata</taxon>
        <taxon>Craniata</taxon>
        <taxon>Vertebrata</taxon>
        <taxon>Euteleostomi</taxon>
        <taxon>Actinopterygii</taxon>
        <taxon>Neopterygii</taxon>
        <taxon>Teleostei</taxon>
        <taxon>Neoteleostei</taxon>
        <taxon>Acanthomorphata</taxon>
        <taxon>Holocentriformes</taxon>
        <taxon>Holocentridae</taxon>
        <taxon>Myripristis</taxon>
    </lineage>
</organism>
<dbReference type="Gene3D" id="3.40.50.12690">
    <property type="match status" value="1"/>
</dbReference>